<proteinExistence type="predicted"/>
<dbReference type="RefSeq" id="WP_054130574.1">
    <property type="nucleotide sequence ID" value="NZ_JAVDRD010000002.1"/>
</dbReference>
<sequence>MKTLGLASLFLALTPAMPALAQDTTQSPPPAGQGVTRDAFVARQMGRIMAADTDGDGRVSKAELTAMMAGRGDPDRQFTRMDSNGDGYLDKAEITAALTERFNRMDRNGDGVLTPDERMRPGEGMRGGGMRGGAGGQEGMGDHGMQGDGQQNPS</sequence>
<comment type="caution">
    <text evidence="4">The sequence shown here is derived from an EMBL/GenBank/DDBJ whole genome shotgun (WGS) entry which is preliminary data.</text>
</comment>
<dbReference type="InterPro" id="IPR011992">
    <property type="entry name" value="EF-hand-dom_pair"/>
</dbReference>
<dbReference type="EMBL" id="JAVDRD010000002">
    <property type="protein sequence ID" value="MDR6510215.1"/>
    <property type="molecule type" value="Genomic_DNA"/>
</dbReference>
<feature type="domain" description="EF-hand" evidence="3">
    <location>
        <begin position="78"/>
        <end position="104"/>
    </location>
</feature>
<feature type="signal peptide" evidence="2">
    <location>
        <begin position="1"/>
        <end position="21"/>
    </location>
</feature>
<dbReference type="PROSITE" id="PS50222">
    <property type="entry name" value="EF_HAND_2"/>
    <property type="match status" value="2"/>
</dbReference>
<evidence type="ECO:0000313" key="5">
    <source>
        <dbReference type="Proteomes" id="UP001184150"/>
    </source>
</evidence>
<reference evidence="4 5" key="1">
    <citation type="submission" date="2023-07" db="EMBL/GenBank/DDBJ databases">
        <title>Sorghum-associated microbial communities from plants grown in Nebraska, USA.</title>
        <authorList>
            <person name="Schachtman D."/>
        </authorList>
    </citation>
    <scope>NUCLEOTIDE SEQUENCE [LARGE SCALE GENOMIC DNA]</scope>
    <source>
        <strain evidence="4 5">DS1027</strain>
    </source>
</reference>
<feature type="compositionally biased region" description="Basic and acidic residues" evidence="1">
    <location>
        <begin position="106"/>
        <end position="123"/>
    </location>
</feature>
<feature type="domain" description="EF-hand" evidence="3">
    <location>
        <begin position="48"/>
        <end position="74"/>
    </location>
</feature>
<feature type="region of interest" description="Disordered" evidence="1">
    <location>
        <begin position="106"/>
        <end position="154"/>
    </location>
</feature>
<dbReference type="PROSITE" id="PS00018">
    <property type="entry name" value="EF_HAND_1"/>
    <property type="match status" value="2"/>
</dbReference>
<evidence type="ECO:0000256" key="2">
    <source>
        <dbReference type="SAM" id="SignalP"/>
    </source>
</evidence>
<name>A0ABU1MIT8_9SPHN</name>
<dbReference type="SUPFAM" id="SSF47473">
    <property type="entry name" value="EF-hand"/>
    <property type="match status" value="1"/>
</dbReference>
<feature type="chain" id="PRO_5046864661" description="EF-hand domain-containing protein" evidence="2">
    <location>
        <begin position="22"/>
        <end position="154"/>
    </location>
</feature>
<gene>
    <name evidence="4" type="ORF">J2792_001075</name>
</gene>
<keyword evidence="5" id="KW-1185">Reference proteome</keyword>
<dbReference type="InterPro" id="IPR002048">
    <property type="entry name" value="EF_hand_dom"/>
</dbReference>
<accession>A0ABU1MIT8</accession>
<evidence type="ECO:0000313" key="4">
    <source>
        <dbReference type="EMBL" id="MDR6510215.1"/>
    </source>
</evidence>
<evidence type="ECO:0000256" key="1">
    <source>
        <dbReference type="SAM" id="MobiDB-lite"/>
    </source>
</evidence>
<feature type="compositionally biased region" description="Gly residues" evidence="1">
    <location>
        <begin position="124"/>
        <end position="147"/>
    </location>
</feature>
<organism evidence="4 5">
    <name type="scientific">Novosphingobium capsulatum</name>
    <dbReference type="NCBI Taxonomy" id="13688"/>
    <lineage>
        <taxon>Bacteria</taxon>
        <taxon>Pseudomonadati</taxon>
        <taxon>Pseudomonadota</taxon>
        <taxon>Alphaproteobacteria</taxon>
        <taxon>Sphingomonadales</taxon>
        <taxon>Sphingomonadaceae</taxon>
        <taxon>Novosphingobium</taxon>
    </lineage>
</organism>
<dbReference type="Gene3D" id="1.10.238.10">
    <property type="entry name" value="EF-hand"/>
    <property type="match status" value="1"/>
</dbReference>
<evidence type="ECO:0000259" key="3">
    <source>
        <dbReference type="PROSITE" id="PS50222"/>
    </source>
</evidence>
<dbReference type="Pfam" id="PF13202">
    <property type="entry name" value="EF-hand_5"/>
    <property type="match status" value="3"/>
</dbReference>
<keyword evidence="2" id="KW-0732">Signal</keyword>
<dbReference type="SMART" id="SM00054">
    <property type="entry name" value="EFh"/>
    <property type="match status" value="2"/>
</dbReference>
<dbReference type="InterPro" id="IPR018247">
    <property type="entry name" value="EF_Hand_1_Ca_BS"/>
</dbReference>
<dbReference type="Proteomes" id="UP001184150">
    <property type="component" value="Unassembled WGS sequence"/>
</dbReference>
<protein>
    <recommendedName>
        <fullName evidence="3">EF-hand domain-containing protein</fullName>
    </recommendedName>
</protein>